<dbReference type="EMBL" id="JANCPR020000004">
    <property type="protein sequence ID" value="MDJ1131225.1"/>
    <property type="molecule type" value="Genomic_DNA"/>
</dbReference>
<organism evidence="3 4">
    <name type="scientific">Streptomyces iconiensis</name>
    <dbReference type="NCBI Taxonomy" id="1384038"/>
    <lineage>
        <taxon>Bacteria</taxon>
        <taxon>Bacillati</taxon>
        <taxon>Actinomycetota</taxon>
        <taxon>Actinomycetes</taxon>
        <taxon>Kitasatosporales</taxon>
        <taxon>Streptomycetaceae</taxon>
        <taxon>Streptomyces</taxon>
    </lineage>
</organism>
<feature type="chain" id="PRO_5047531552" description="DUF4352 domain-containing protein" evidence="2">
    <location>
        <begin position="23"/>
        <end position="188"/>
    </location>
</feature>
<evidence type="ECO:0000256" key="1">
    <source>
        <dbReference type="SAM" id="MobiDB-lite"/>
    </source>
</evidence>
<dbReference type="PROSITE" id="PS51257">
    <property type="entry name" value="PROKAR_LIPOPROTEIN"/>
    <property type="match status" value="1"/>
</dbReference>
<evidence type="ECO:0008006" key="5">
    <source>
        <dbReference type="Google" id="ProtNLM"/>
    </source>
</evidence>
<dbReference type="RefSeq" id="WP_274039056.1">
    <property type="nucleotide sequence ID" value="NZ_JANCPR020000004.1"/>
</dbReference>
<feature type="compositionally biased region" description="Basic and acidic residues" evidence="1">
    <location>
        <begin position="23"/>
        <end position="33"/>
    </location>
</feature>
<sequence length="188" mass="20124">MRRHIVMLAVVPLLMTAACASADDGKPESEPAKSKSVPKKKPKPNPADEGPLPLGKVLRWSADRSDPAAADGAITALTYRQPVPGIYGADSGEEWARLEVKVCIKAGDDVRVSQFPWFLAFADGSRVEVTGSSGGDFPRPEFPMDAAVKPGDCAKGGIMFPVPKGQRADRAVYEPDGGEPVEWKIPKR</sequence>
<evidence type="ECO:0000313" key="3">
    <source>
        <dbReference type="EMBL" id="MDJ1131225.1"/>
    </source>
</evidence>
<gene>
    <name evidence="3" type="ORF">NMN56_004470</name>
</gene>
<feature type="signal peptide" evidence="2">
    <location>
        <begin position="1"/>
        <end position="22"/>
    </location>
</feature>
<keyword evidence="4" id="KW-1185">Reference proteome</keyword>
<keyword evidence="2" id="KW-0732">Signal</keyword>
<proteinExistence type="predicted"/>
<protein>
    <recommendedName>
        <fullName evidence="5">DUF4352 domain-containing protein</fullName>
    </recommendedName>
</protein>
<accession>A0ABT6ZQ88</accession>
<evidence type="ECO:0000313" key="4">
    <source>
        <dbReference type="Proteomes" id="UP001214441"/>
    </source>
</evidence>
<reference evidence="3 4" key="1">
    <citation type="submission" date="2023-05" db="EMBL/GenBank/DDBJ databases">
        <title>Streptantibioticus silvisoli sp. nov., acidotolerant actinomycetes 1 from pine litter.</title>
        <authorList>
            <person name="Swiecimska M."/>
            <person name="Golinska P."/>
            <person name="Sangal V."/>
            <person name="Wachnowicz B."/>
            <person name="Goodfellow M."/>
        </authorList>
    </citation>
    <scope>NUCLEOTIDE SEQUENCE [LARGE SCALE GENOMIC DNA]</scope>
    <source>
        <strain evidence="3 4">DSM 42109</strain>
    </source>
</reference>
<feature type="region of interest" description="Disordered" evidence="1">
    <location>
        <begin position="169"/>
        <end position="188"/>
    </location>
</feature>
<comment type="caution">
    <text evidence="3">The sequence shown here is derived from an EMBL/GenBank/DDBJ whole genome shotgun (WGS) entry which is preliminary data.</text>
</comment>
<feature type="region of interest" description="Disordered" evidence="1">
    <location>
        <begin position="21"/>
        <end position="55"/>
    </location>
</feature>
<dbReference type="Proteomes" id="UP001214441">
    <property type="component" value="Unassembled WGS sequence"/>
</dbReference>
<evidence type="ECO:0000256" key="2">
    <source>
        <dbReference type="SAM" id="SignalP"/>
    </source>
</evidence>
<name>A0ABT6ZQ88_9ACTN</name>